<comment type="cofactor">
    <cofactor evidence="1">
        <name>[4Fe-4S] cluster</name>
        <dbReference type="ChEBI" id="CHEBI:49883"/>
    </cofactor>
</comment>
<dbReference type="GO" id="GO:0046872">
    <property type="term" value="F:metal ion binding"/>
    <property type="evidence" value="ECO:0007669"/>
    <property type="project" value="UniProtKB-KW"/>
</dbReference>
<keyword evidence="9" id="KW-1185">Reference proteome</keyword>
<dbReference type="PANTHER" id="PTHR43728:SF1">
    <property type="entry name" value="FE-S OXIDOREDUCTASE"/>
    <property type="match status" value="1"/>
</dbReference>
<feature type="domain" description="Radical SAM core" evidence="6">
    <location>
        <begin position="35"/>
        <end position="171"/>
    </location>
</feature>
<evidence type="ECO:0000313" key="8">
    <source>
        <dbReference type="EMBL" id="AQT69239.1"/>
    </source>
</evidence>
<dbReference type="OrthoDB" id="9810775at2"/>
<evidence type="ECO:0000259" key="7">
    <source>
        <dbReference type="Pfam" id="PF12345"/>
    </source>
</evidence>
<evidence type="ECO:0000256" key="4">
    <source>
        <dbReference type="ARBA" id="ARBA00023004"/>
    </source>
</evidence>
<dbReference type="InterPro" id="IPR013785">
    <property type="entry name" value="Aldolase_TIM"/>
</dbReference>
<dbReference type="Proteomes" id="UP000189674">
    <property type="component" value="Chromosome"/>
</dbReference>
<evidence type="ECO:0000256" key="1">
    <source>
        <dbReference type="ARBA" id="ARBA00001966"/>
    </source>
</evidence>
<sequence length="335" mass="37072">MAAPKEHYSDKSFQEIVSGISPALLKLDRLETLQVNLGNRCNQQCRHCHVQAGPRGNKIMTRGVMDSIVSFVKKHGDLTVDMTGGCPEMNPHFSYFMEGITEVVNHIIARTNLSVFLENDYDWVPKYYADHGVTIVASLPCYTQDNVDNQRGQGVFDKSIKAIRMLNKLGYGQEDNLELDLVYNPAGATLPPPQSDLEVDYKKHLINDHDIVFNKLFTITNAPIGRFRQILTEQDELDSYIAMLRENFNSEAAQQIMCRKLLSVDYRGIVYNCDFNQALGLPAIDGSGSVITMDNLESAMRGEIRIITGSHCFCCTAGAGSSCTGTLAGSKSGDA</sequence>
<reference evidence="9" key="1">
    <citation type="submission" date="2017-02" db="EMBL/GenBank/DDBJ databases">
        <title>Comparative genomics and description of representatives of a novel lineage of planctomycetes thriving in anoxic sediments.</title>
        <authorList>
            <person name="Spring S."/>
            <person name="Bunk B."/>
            <person name="Sproer C."/>
        </authorList>
    </citation>
    <scope>NUCLEOTIDE SEQUENCE [LARGE SCALE GENOMIC DNA]</scope>
    <source>
        <strain evidence="9">ST-NAGAB-D1</strain>
    </source>
</reference>
<dbReference type="SUPFAM" id="SSF102114">
    <property type="entry name" value="Radical SAM enzymes"/>
    <property type="match status" value="1"/>
</dbReference>
<feature type="domain" description="Arsenosugar biosynthesis radical SAM protein ArsS-like C-terminal" evidence="7">
    <location>
        <begin position="190"/>
        <end position="326"/>
    </location>
</feature>
<gene>
    <name evidence="8" type="ORF">STSP2_02428</name>
</gene>
<dbReference type="GO" id="GO:0003824">
    <property type="term" value="F:catalytic activity"/>
    <property type="evidence" value="ECO:0007669"/>
    <property type="project" value="InterPro"/>
</dbReference>
<dbReference type="GO" id="GO:0051536">
    <property type="term" value="F:iron-sulfur cluster binding"/>
    <property type="evidence" value="ECO:0007669"/>
    <property type="project" value="UniProtKB-KW"/>
</dbReference>
<dbReference type="EMBL" id="CP019791">
    <property type="protein sequence ID" value="AQT69239.1"/>
    <property type="molecule type" value="Genomic_DNA"/>
</dbReference>
<accession>A0A1U9NMV9</accession>
<dbReference type="Gene3D" id="3.20.20.70">
    <property type="entry name" value="Aldolase class I"/>
    <property type="match status" value="1"/>
</dbReference>
<organism evidence="8 9">
    <name type="scientific">Anaerohalosphaera lusitana</name>
    <dbReference type="NCBI Taxonomy" id="1936003"/>
    <lineage>
        <taxon>Bacteria</taxon>
        <taxon>Pseudomonadati</taxon>
        <taxon>Planctomycetota</taxon>
        <taxon>Phycisphaerae</taxon>
        <taxon>Sedimentisphaerales</taxon>
        <taxon>Anaerohalosphaeraceae</taxon>
        <taxon>Anaerohalosphaera</taxon>
    </lineage>
</organism>
<dbReference type="PANTHER" id="PTHR43728">
    <property type="entry name" value="SLR0304 PROTEIN"/>
    <property type="match status" value="1"/>
</dbReference>
<dbReference type="InterPro" id="IPR058240">
    <property type="entry name" value="rSAM_sf"/>
</dbReference>
<dbReference type="KEGG" id="alus:STSP2_02428"/>
<evidence type="ECO:0000313" key="9">
    <source>
        <dbReference type="Proteomes" id="UP000189674"/>
    </source>
</evidence>
<dbReference type="CDD" id="cd01335">
    <property type="entry name" value="Radical_SAM"/>
    <property type="match status" value="1"/>
</dbReference>
<dbReference type="SFLD" id="SFLDS00029">
    <property type="entry name" value="Radical_SAM"/>
    <property type="match status" value="1"/>
</dbReference>
<protein>
    <submittedName>
        <fullName evidence="8">Radical SAM/Cys-rich domain protein</fullName>
    </submittedName>
</protein>
<keyword evidence="5" id="KW-0411">Iron-sulfur</keyword>
<dbReference type="Pfam" id="PF12345">
    <property type="entry name" value="DUF3641"/>
    <property type="match status" value="1"/>
</dbReference>
<evidence type="ECO:0000259" key="6">
    <source>
        <dbReference type="Pfam" id="PF04055"/>
    </source>
</evidence>
<keyword evidence="4" id="KW-0408">Iron</keyword>
<name>A0A1U9NMV9_9BACT</name>
<dbReference type="InterPro" id="IPR024521">
    <property type="entry name" value="ArsS-like_C"/>
</dbReference>
<dbReference type="InterPro" id="IPR026351">
    <property type="entry name" value="rSAM_ArsS-like"/>
</dbReference>
<evidence type="ECO:0000256" key="3">
    <source>
        <dbReference type="ARBA" id="ARBA00022723"/>
    </source>
</evidence>
<dbReference type="NCBIfam" id="TIGR04167">
    <property type="entry name" value="rSAM_SeCys"/>
    <property type="match status" value="1"/>
</dbReference>
<keyword evidence="2" id="KW-0949">S-adenosyl-L-methionine</keyword>
<dbReference type="Pfam" id="PF04055">
    <property type="entry name" value="Radical_SAM"/>
    <property type="match status" value="1"/>
</dbReference>
<proteinExistence type="predicted"/>
<dbReference type="STRING" id="1936003.STSP2_02428"/>
<dbReference type="AlphaFoldDB" id="A0A1U9NMV9"/>
<evidence type="ECO:0000256" key="2">
    <source>
        <dbReference type="ARBA" id="ARBA00022691"/>
    </source>
</evidence>
<dbReference type="RefSeq" id="WP_146662865.1">
    <property type="nucleotide sequence ID" value="NZ_CP019791.1"/>
</dbReference>
<keyword evidence="3" id="KW-0479">Metal-binding</keyword>
<dbReference type="InterPro" id="IPR007197">
    <property type="entry name" value="rSAM"/>
</dbReference>
<evidence type="ECO:0000256" key="5">
    <source>
        <dbReference type="ARBA" id="ARBA00023014"/>
    </source>
</evidence>